<reference evidence="2 3" key="1">
    <citation type="submission" date="2015-03" db="EMBL/GenBank/DDBJ databases">
        <title>Genomics and transcriptomics of the oil-accumulating basidiomycete yeast T. oleaginosus allow insights into substrate utilization and the diverse evolutionary trajectories of mating systems in fungi.</title>
        <authorList>
            <consortium name="DOE Joint Genome Institute"/>
            <person name="Kourist R."/>
            <person name="Kracht O."/>
            <person name="Bracharz F."/>
            <person name="Lipzen A."/>
            <person name="Nolan M."/>
            <person name="Ohm R."/>
            <person name="Grigoriev I."/>
            <person name="Sun S."/>
            <person name="Heitman J."/>
            <person name="Bruck T."/>
            <person name="Nowrousian M."/>
        </authorList>
    </citation>
    <scope>NUCLEOTIDE SEQUENCE [LARGE SCALE GENOMIC DNA]</scope>
    <source>
        <strain evidence="2 3">IBC0246</strain>
    </source>
</reference>
<accession>A0A0J0XIL1</accession>
<proteinExistence type="predicted"/>
<gene>
    <name evidence="2" type="ORF">CC85DRAFT_138274</name>
</gene>
<feature type="region of interest" description="Disordered" evidence="1">
    <location>
        <begin position="123"/>
        <end position="157"/>
    </location>
</feature>
<dbReference type="GeneID" id="28980105"/>
<organism evidence="2 3">
    <name type="scientific">Cutaneotrichosporon oleaginosum</name>
    <dbReference type="NCBI Taxonomy" id="879819"/>
    <lineage>
        <taxon>Eukaryota</taxon>
        <taxon>Fungi</taxon>
        <taxon>Dikarya</taxon>
        <taxon>Basidiomycota</taxon>
        <taxon>Agaricomycotina</taxon>
        <taxon>Tremellomycetes</taxon>
        <taxon>Trichosporonales</taxon>
        <taxon>Trichosporonaceae</taxon>
        <taxon>Cutaneotrichosporon</taxon>
    </lineage>
</organism>
<protein>
    <submittedName>
        <fullName evidence="2">Uncharacterized protein</fullName>
    </submittedName>
</protein>
<name>A0A0J0XIL1_9TREE</name>
<dbReference type="AlphaFoldDB" id="A0A0J0XIL1"/>
<sequence>MAPMLAYSSLPAVDPPLLDQLLVEAFDAGLGAEASSALLVVGPCSLEAVGVVRECRHSECVTKLRFAADHAPPALAVGAAGARKIARAGAVAFEIPLFADERAAAAFEVTLFPHALAQPPVVFAKNGAGDDNDEEDGSDGNTRNASGAPLGHGGKVE</sequence>
<dbReference type="EMBL" id="KQ087226">
    <property type="protein sequence ID" value="KLT40925.1"/>
    <property type="molecule type" value="Genomic_DNA"/>
</dbReference>
<evidence type="ECO:0000313" key="2">
    <source>
        <dbReference type="EMBL" id="KLT40925.1"/>
    </source>
</evidence>
<dbReference type="Proteomes" id="UP000053611">
    <property type="component" value="Unassembled WGS sequence"/>
</dbReference>
<dbReference type="RefSeq" id="XP_018277416.1">
    <property type="nucleotide sequence ID" value="XM_018419502.1"/>
</dbReference>
<keyword evidence="3" id="KW-1185">Reference proteome</keyword>
<evidence type="ECO:0000313" key="3">
    <source>
        <dbReference type="Proteomes" id="UP000053611"/>
    </source>
</evidence>
<evidence type="ECO:0000256" key="1">
    <source>
        <dbReference type="SAM" id="MobiDB-lite"/>
    </source>
</evidence>